<organism evidence="2 3">
    <name type="scientific">uncultured phage cr55_1</name>
    <dbReference type="NCBI Taxonomy" id="2772060"/>
    <lineage>
        <taxon>Viruses</taxon>
        <taxon>Duplodnaviria</taxon>
        <taxon>Heunggongvirae</taxon>
        <taxon>Uroviricota</taxon>
        <taxon>Caudoviricetes</taxon>
        <taxon>Crassvirales</taxon>
        <taxon>Suoliviridae</taxon>
        <taxon>Boorivirinae</taxon>
        <taxon>Culoivirus</taxon>
        <taxon>Culoivirus intestinalis</taxon>
    </lineage>
</organism>
<dbReference type="KEGG" id="vg:65128570"/>
<keyword evidence="3" id="KW-1185">Reference proteome</keyword>
<dbReference type="GeneID" id="65128570"/>
<dbReference type="Pfam" id="PF00542">
    <property type="entry name" value="Ribosomal_L12"/>
    <property type="match status" value="1"/>
</dbReference>
<dbReference type="RefSeq" id="YP_010110273.1">
    <property type="nucleotide sequence ID" value="NC_055869.1"/>
</dbReference>
<dbReference type="SUPFAM" id="SSF54736">
    <property type="entry name" value="ClpS-like"/>
    <property type="match status" value="1"/>
</dbReference>
<sequence length="134" mass="15429">MKIKLLFAQDAAIRKLDQIKFIKNLFGLGLKEAKDAVDSGEFIPQCECDESTVEMIRSNSNTNIKVVILPSPTEAEKTFQLTVYSHLQNLFPQECILLNKKEYEKERKELMKYKSLYLDLVGSIHSIIDTFPKE</sequence>
<evidence type="ECO:0000259" key="1">
    <source>
        <dbReference type="Pfam" id="PF00542"/>
    </source>
</evidence>
<name>A0A7M1RUK9_9CAUD</name>
<evidence type="ECO:0000313" key="2">
    <source>
        <dbReference type="EMBL" id="QOR58115.1"/>
    </source>
</evidence>
<evidence type="ECO:0000313" key="3">
    <source>
        <dbReference type="Proteomes" id="UP000594086"/>
    </source>
</evidence>
<dbReference type="Gene3D" id="3.30.1390.10">
    <property type="match status" value="1"/>
</dbReference>
<dbReference type="EMBL" id="MT774376">
    <property type="protein sequence ID" value="QOR58115.1"/>
    <property type="molecule type" value="Genomic_DNA"/>
</dbReference>
<reference evidence="2 3" key="1">
    <citation type="submission" date="2020-07" db="EMBL/GenBank/DDBJ databases">
        <title>Taxonomic proposal: Crassvirales, a new order of highly abundant and diverse bacterial viruses.</title>
        <authorList>
            <person name="Shkoporov A.N."/>
            <person name="Stockdale S.R."/>
            <person name="Guerin E."/>
            <person name="Ross R.P."/>
            <person name="Hill C."/>
        </authorList>
    </citation>
    <scope>NUCLEOTIDE SEQUENCE [LARGE SCALE GENOMIC DNA]</scope>
</reference>
<accession>A0A7M1RUK9</accession>
<protein>
    <recommendedName>
        <fullName evidence="1">Large ribosomal subunit protein bL12 C-terminal domain-containing protein</fullName>
    </recommendedName>
</protein>
<proteinExistence type="predicted"/>
<dbReference type="InterPro" id="IPR014719">
    <property type="entry name" value="Ribosomal_bL12_C/ClpS-like"/>
</dbReference>
<dbReference type="Proteomes" id="UP000594086">
    <property type="component" value="Segment"/>
</dbReference>
<dbReference type="GO" id="GO:0003735">
    <property type="term" value="F:structural constituent of ribosome"/>
    <property type="evidence" value="ECO:0007669"/>
    <property type="project" value="InterPro"/>
</dbReference>
<dbReference type="InterPro" id="IPR013823">
    <property type="entry name" value="Ribosomal_bL12_C"/>
</dbReference>
<feature type="domain" description="Large ribosomal subunit protein bL12 C-terminal" evidence="1">
    <location>
        <begin position="13"/>
        <end position="40"/>
    </location>
</feature>